<feature type="compositionally biased region" description="Basic residues" evidence="4">
    <location>
        <begin position="59"/>
        <end position="73"/>
    </location>
</feature>
<keyword evidence="2" id="KW-0964">Secreted</keyword>
<evidence type="ECO:0000256" key="4">
    <source>
        <dbReference type="SAM" id="MobiDB-lite"/>
    </source>
</evidence>
<dbReference type="InterPro" id="IPR000885">
    <property type="entry name" value="Fib_collagen_C"/>
</dbReference>
<organism evidence="6 7">
    <name type="scientific">Takifugu rubripes</name>
    <name type="common">Japanese pufferfish</name>
    <name type="synonym">Fugu rubripes</name>
    <dbReference type="NCBI Taxonomy" id="31033"/>
    <lineage>
        <taxon>Eukaryota</taxon>
        <taxon>Metazoa</taxon>
        <taxon>Chordata</taxon>
        <taxon>Craniata</taxon>
        <taxon>Vertebrata</taxon>
        <taxon>Euteleostomi</taxon>
        <taxon>Actinopterygii</taxon>
        <taxon>Neopterygii</taxon>
        <taxon>Teleostei</taxon>
        <taxon>Neoteleostei</taxon>
        <taxon>Acanthomorphata</taxon>
        <taxon>Eupercaria</taxon>
        <taxon>Tetraodontiformes</taxon>
        <taxon>Tetradontoidea</taxon>
        <taxon>Tetraodontidae</taxon>
        <taxon>Takifugu</taxon>
    </lineage>
</organism>
<dbReference type="OMA" id="PCISRRD"/>
<dbReference type="InParanoid" id="A0A674NR83"/>
<dbReference type="Gene3D" id="2.60.120.1000">
    <property type="match status" value="1"/>
</dbReference>
<evidence type="ECO:0000256" key="2">
    <source>
        <dbReference type="ARBA" id="ARBA00022525"/>
    </source>
</evidence>
<comment type="subcellular location">
    <subcellularLocation>
        <location evidence="1">Secreted</location>
    </subcellularLocation>
</comment>
<dbReference type="GeneTree" id="ENSGT00940000163668"/>
<evidence type="ECO:0000256" key="1">
    <source>
        <dbReference type="ARBA" id="ARBA00004613"/>
    </source>
</evidence>
<dbReference type="GO" id="GO:0005581">
    <property type="term" value="C:collagen trimer"/>
    <property type="evidence" value="ECO:0007669"/>
    <property type="project" value="UniProtKB-KW"/>
</dbReference>
<dbReference type="SMART" id="SM00038">
    <property type="entry name" value="COLFI"/>
    <property type="match status" value="1"/>
</dbReference>
<reference evidence="6" key="2">
    <citation type="submission" date="2025-08" db="UniProtKB">
        <authorList>
            <consortium name="Ensembl"/>
        </authorList>
    </citation>
    <scope>IDENTIFICATION</scope>
</reference>
<dbReference type="AlphaFoldDB" id="A0A674NR83"/>
<name>A0A674NR83_TAKRU</name>
<feature type="compositionally biased region" description="Polar residues" evidence="4">
    <location>
        <begin position="46"/>
        <end position="58"/>
    </location>
</feature>
<evidence type="ECO:0000313" key="6">
    <source>
        <dbReference type="Ensembl" id="ENSTRUP00000075893.1"/>
    </source>
</evidence>
<feature type="compositionally biased region" description="Basic residues" evidence="4">
    <location>
        <begin position="87"/>
        <end position="97"/>
    </location>
</feature>
<proteinExistence type="predicted"/>
<dbReference type="Pfam" id="PF01410">
    <property type="entry name" value="COLFI"/>
    <property type="match status" value="1"/>
</dbReference>
<feature type="region of interest" description="Disordered" evidence="4">
    <location>
        <begin position="22"/>
        <end position="97"/>
    </location>
</feature>
<evidence type="ECO:0000313" key="7">
    <source>
        <dbReference type="Proteomes" id="UP000005226"/>
    </source>
</evidence>
<dbReference type="Ensembl" id="ENSTRUT00000062303.1">
    <property type="protein sequence ID" value="ENSTRUP00000075893.1"/>
    <property type="gene ID" value="ENSTRUG00000032803.1"/>
</dbReference>
<dbReference type="Gene3D" id="1.20.5.320">
    <property type="entry name" value="6-Phosphogluconate Dehydrogenase, domain 3"/>
    <property type="match status" value="1"/>
</dbReference>
<keyword evidence="3" id="KW-0176">Collagen</keyword>
<protein>
    <recommendedName>
        <fullName evidence="5">Fibrillar collagen NC1 domain-containing protein</fullName>
    </recommendedName>
</protein>
<evidence type="ECO:0000256" key="3">
    <source>
        <dbReference type="ARBA" id="ARBA00023119"/>
    </source>
</evidence>
<evidence type="ECO:0000259" key="5">
    <source>
        <dbReference type="PROSITE" id="PS51461"/>
    </source>
</evidence>
<sequence>KRFFLAPSTACVSLQGLKGVQGERGLKGVQGHPGPPGSPGAPGKLTQPSNPKSAQTNKLKTKPTKNSTRKYLQRSRETPNVTGGKEHRPKSLSRRWSGHGDHFDWPLGTKADPATTCYELGLTHPQLHDGYFYIDPNQGCPCDAVQVFCNFTAGGTTCIRPLQSQIRFHWEQGQKTRVQWLGQQHGGSLLEYAGLGVVQLRFMRFHSHTCSQRMTVSCNGSQSRVGKTDSAQWLVHLTGDSGNEISSHFTSVSRRECEVEVDVHTQVDTELLPVRDLGVEISSGSPFFQEVAVVLGPLCFL</sequence>
<dbReference type="GO" id="GO:0005201">
    <property type="term" value="F:extracellular matrix structural constituent"/>
    <property type="evidence" value="ECO:0007669"/>
    <property type="project" value="InterPro"/>
</dbReference>
<keyword evidence="7" id="KW-1185">Reference proteome</keyword>
<reference evidence="6 7" key="1">
    <citation type="journal article" date="2011" name="Genome Biol. Evol.">
        <title>Integration of the genetic map and genome assembly of fugu facilitates insights into distinct features of genome evolution in teleosts and mammals.</title>
        <authorList>
            <person name="Kai W."/>
            <person name="Kikuchi K."/>
            <person name="Tohari S."/>
            <person name="Chew A.K."/>
            <person name="Tay A."/>
            <person name="Fujiwara A."/>
            <person name="Hosoya S."/>
            <person name="Suetake H."/>
            <person name="Naruse K."/>
            <person name="Brenner S."/>
            <person name="Suzuki Y."/>
            <person name="Venkatesh B."/>
        </authorList>
    </citation>
    <scope>NUCLEOTIDE SEQUENCE [LARGE SCALE GENOMIC DNA]</scope>
</reference>
<accession>A0A674NR83</accession>
<dbReference type="GO" id="GO:0005576">
    <property type="term" value="C:extracellular region"/>
    <property type="evidence" value="ECO:0007669"/>
    <property type="project" value="UniProtKB-SubCell"/>
</dbReference>
<dbReference type="Proteomes" id="UP000005226">
    <property type="component" value="Chromosome 20"/>
</dbReference>
<feature type="domain" description="Fibrillar collagen NC1" evidence="5">
    <location>
        <begin position="87"/>
        <end position="301"/>
    </location>
</feature>
<dbReference type="PROSITE" id="PS51461">
    <property type="entry name" value="NC1_FIB"/>
    <property type="match status" value="1"/>
</dbReference>
<reference evidence="6" key="3">
    <citation type="submission" date="2025-09" db="UniProtKB">
        <authorList>
            <consortium name="Ensembl"/>
        </authorList>
    </citation>
    <scope>IDENTIFICATION</scope>
</reference>